<reference evidence="7 8" key="1">
    <citation type="submission" date="2019-06" db="EMBL/GenBank/DDBJ databases">
        <title>Sequencing the genomes of 1000 actinobacteria strains.</title>
        <authorList>
            <person name="Klenk H.-P."/>
        </authorList>
    </citation>
    <scope>NUCLEOTIDE SEQUENCE [LARGE SCALE GENOMIC DNA]</scope>
    <source>
        <strain evidence="7 8">DSM 45511</strain>
    </source>
</reference>
<evidence type="ECO:0000256" key="1">
    <source>
        <dbReference type="ARBA" id="ARBA00010759"/>
    </source>
</evidence>
<accession>A0A543FP74</accession>
<evidence type="ECO:0000256" key="2">
    <source>
        <dbReference type="ARBA" id="ARBA00022723"/>
    </source>
</evidence>
<keyword evidence="8" id="KW-1185">Reference proteome</keyword>
<dbReference type="PANTHER" id="PTHR10458:SF2">
    <property type="entry name" value="PEPTIDE DEFORMYLASE, MITOCHONDRIAL"/>
    <property type="match status" value="1"/>
</dbReference>
<protein>
    <recommendedName>
        <fullName evidence="6">Peptide deformylase</fullName>
        <shortName evidence="6">PDF</shortName>
        <ecNumber evidence="6">3.5.1.88</ecNumber>
    </recommendedName>
    <alternativeName>
        <fullName evidence="6">Polypeptide deformylase</fullName>
    </alternativeName>
</protein>
<dbReference type="InterPro" id="IPR036821">
    <property type="entry name" value="Peptide_deformylase_sf"/>
</dbReference>
<dbReference type="GO" id="GO:0046872">
    <property type="term" value="F:metal ion binding"/>
    <property type="evidence" value="ECO:0007669"/>
    <property type="project" value="UniProtKB-KW"/>
</dbReference>
<dbReference type="Gene3D" id="3.90.45.10">
    <property type="entry name" value="Peptide deformylase"/>
    <property type="match status" value="1"/>
</dbReference>
<comment type="caution">
    <text evidence="7">The sequence shown here is derived from an EMBL/GenBank/DDBJ whole genome shotgun (WGS) entry which is preliminary data.</text>
</comment>
<evidence type="ECO:0000313" key="8">
    <source>
        <dbReference type="Proteomes" id="UP000319818"/>
    </source>
</evidence>
<dbReference type="Proteomes" id="UP000319818">
    <property type="component" value="Unassembled WGS sequence"/>
</dbReference>
<dbReference type="InterPro" id="IPR023635">
    <property type="entry name" value="Peptide_deformylase"/>
</dbReference>
<evidence type="ECO:0000256" key="5">
    <source>
        <dbReference type="ARBA" id="ARBA00023004"/>
    </source>
</evidence>
<comment type="function">
    <text evidence="6">Removes the formyl group from the N-terminal Met of newly synthesized proteins. Requires at least a dipeptide for an efficient rate of reaction. N-terminal L-methionine is a prerequisite for activity but the enzyme has broad specificity at other positions.</text>
</comment>
<dbReference type="CDD" id="cd00487">
    <property type="entry name" value="Pep_deformylase"/>
    <property type="match status" value="1"/>
</dbReference>
<keyword evidence="4 6" id="KW-0648">Protein biosynthesis</keyword>
<dbReference type="PANTHER" id="PTHR10458">
    <property type="entry name" value="PEPTIDE DEFORMYLASE"/>
    <property type="match status" value="1"/>
</dbReference>
<evidence type="ECO:0000256" key="6">
    <source>
        <dbReference type="HAMAP-Rule" id="MF_00163"/>
    </source>
</evidence>
<dbReference type="RefSeq" id="WP_142106962.1">
    <property type="nucleotide sequence ID" value="NZ_VFPH01000003.1"/>
</dbReference>
<dbReference type="GO" id="GO:0042586">
    <property type="term" value="F:peptide deformylase activity"/>
    <property type="evidence" value="ECO:0007669"/>
    <property type="project" value="UniProtKB-UniRule"/>
</dbReference>
<keyword evidence="3 6" id="KW-0378">Hydrolase</keyword>
<dbReference type="PRINTS" id="PR01576">
    <property type="entry name" value="PDEFORMYLASE"/>
</dbReference>
<dbReference type="OrthoDB" id="9804313at2"/>
<dbReference type="EMBL" id="VFPH01000003">
    <property type="protein sequence ID" value="TQM35647.1"/>
    <property type="molecule type" value="Genomic_DNA"/>
</dbReference>
<feature type="binding site" evidence="6">
    <location>
        <position position="134"/>
    </location>
    <ligand>
        <name>Fe cation</name>
        <dbReference type="ChEBI" id="CHEBI:24875"/>
    </ligand>
</feature>
<name>A0A543FP74_9PSEU</name>
<dbReference type="Pfam" id="PF01327">
    <property type="entry name" value="Pep_deformylase"/>
    <property type="match status" value="1"/>
</dbReference>
<comment type="cofactor">
    <cofactor evidence="6">
        <name>Fe(2+)</name>
        <dbReference type="ChEBI" id="CHEBI:29033"/>
    </cofactor>
    <text evidence="6">Binds 1 Fe(2+) ion.</text>
</comment>
<feature type="binding site" evidence="6">
    <location>
        <position position="130"/>
    </location>
    <ligand>
        <name>Fe cation</name>
        <dbReference type="ChEBI" id="CHEBI:24875"/>
    </ligand>
</feature>
<proteinExistence type="inferred from homology"/>
<feature type="binding site" evidence="6">
    <location>
        <position position="88"/>
    </location>
    <ligand>
        <name>Fe cation</name>
        <dbReference type="ChEBI" id="CHEBI:24875"/>
    </ligand>
</feature>
<keyword evidence="2 6" id="KW-0479">Metal-binding</keyword>
<dbReference type="GO" id="GO:0006412">
    <property type="term" value="P:translation"/>
    <property type="evidence" value="ECO:0007669"/>
    <property type="project" value="UniProtKB-UniRule"/>
</dbReference>
<evidence type="ECO:0000256" key="4">
    <source>
        <dbReference type="ARBA" id="ARBA00022917"/>
    </source>
</evidence>
<sequence>MTVRELRLIGDPVLRTPCAEVTEFDDRLTALVADLMDTVSLPGRAGLAANQIGVSLAAFSYDVGGARGYVVNPRLVATDGEYDGEEACLSVPGVSAPRLRAAYARVEGVDVKGRPVVVEGTGELARCLQHETDHLRGELYIDALGGERRRAALRQLRERQL</sequence>
<comment type="catalytic activity">
    <reaction evidence="6">
        <text>N-terminal N-formyl-L-methionyl-[peptide] + H2O = N-terminal L-methionyl-[peptide] + formate</text>
        <dbReference type="Rhea" id="RHEA:24420"/>
        <dbReference type="Rhea" id="RHEA-COMP:10639"/>
        <dbReference type="Rhea" id="RHEA-COMP:10640"/>
        <dbReference type="ChEBI" id="CHEBI:15377"/>
        <dbReference type="ChEBI" id="CHEBI:15740"/>
        <dbReference type="ChEBI" id="CHEBI:49298"/>
        <dbReference type="ChEBI" id="CHEBI:64731"/>
        <dbReference type="EC" id="3.5.1.88"/>
    </reaction>
</comment>
<gene>
    <name evidence="6" type="primary">def</name>
    <name evidence="7" type="ORF">FB388_7086</name>
</gene>
<keyword evidence="5 6" id="KW-0408">Iron</keyword>
<evidence type="ECO:0000313" key="7">
    <source>
        <dbReference type="EMBL" id="TQM35647.1"/>
    </source>
</evidence>
<feature type="active site" evidence="6">
    <location>
        <position position="131"/>
    </location>
</feature>
<evidence type="ECO:0000256" key="3">
    <source>
        <dbReference type="ARBA" id="ARBA00022801"/>
    </source>
</evidence>
<dbReference type="AlphaFoldDB" id="A0A543FP74"/>
<organism evidence="7 8">
    <name type="scientific">Pseudonocardia cypriaca</name>
    <dbReference type="NCBI Taxonomy" id="882449"/>
    <lineage>
        <taxon>Bacteria</taxon>
        <taxon>Bacillati</taxon>
        <taxon>Actinomycetota</taxon>
        <taxon>Actinomycetes</taxon>
        <taxon>Pseudonocardiales</taxon>
        <taxon>Pseudonocardiaceae</taxon>
        <taxon>Pseudonocardia</taxon>
    </lineage>
</organism>
<comment type="similarity">
    <text evidence="1 6">Belongs to the polypeptide deformylase family.</text>
</comment>
<dbReference type="SUPFAM" id="SSF56420">
    <property type="entry name" value="Peptide deformylase"/>
    <property type="match status" value="1"/>
</dbReference>
<dbReference type="EC" id="3.5.1.88" evidence="6"/>
<dbReference type="PIRSF" id="PIRSF004749">
    <property type="entry name" value="Pep_def"/>
    <property type="match status" value="1"/>
</dbReference>
<dbReference type="HAMAP" id="MF_00163">
    <property type="entry name" value="Pep_deformylase"/>
    <property type="match status" value="1"/>
</dbReference>
<dbReference type="NCBIfam" id="NF001159">
    <property type="entry name" value="PRK00150.1-3"/>
    <property type="match status" value="1"/>
</dbReference>